<sequence length="511" mass="55571">MVRGVLEDGLLAWRGIPYAAPPVGELRFAAPAPVVPWEGVLDASEFGPIAPQPFSYRLIRPPSAVVPSDEDCLTVNVRAPIRDAGDSTLLPVLVFIHGGGYSAGSSRDFSGQGEGFVQSGRIVFVSFNYRLGALGYLDFTAYSSAERSFVSNLGLRDQLALLQWVQDNISGFGGDPDNVTVFGESAGGNAVTTLMATPSARGLFARAIAQSPPPTAVYSQAVTSRWAQDYVDILRDVVGARKTADGDAAADGLALLPPQQLLTEAPVDDLVAASVTLQASIPDAYPGAFCFAPVVDGELLPELPIRAFRDGRAHRVPLIIGTNDREGSIFRGRVDILPRTPERIDALFERAPVSSQQAMRDAYPGLPGLRAGADFGGDYGFWYPSTRVADFHSRYAPVWSYRFDVAPRLLEILGLNATHGIEMFTLFDSTEEPLARIMTSLGGQEAYAAAGERMRAFWLQFAEDGIPAETWPRYEERTRSTLIVDAEDRIESDPRRERRRAWNRFIPSLAG</sequence>
<dbReference type="InterPro" id="IPR050309">
    <property type="entry name" value="Type-B_Carboxylest/Lipase"/>
</dbReference>
<comment type="caution">
    <text evidence="5">The sequence shown here is derived from an EMBL/GenBank/DDBJ whole genome shotgun (WGS) entry which is preliminary data.</text>
</comment>
<organism evidence="5 6">
    <name type="scientific">Agromyces albus</name>
    <dbReference type="NCBI Taxonomy" id="205332"/>
    <lineage>
        <taxon>Bacteria</taxon>
        <taxon>Bacillati</taxon>
        <taxon>Actinomycetota</taxon>
        <taxon>Actinomycetes</taxon>
        <taxon>Micrococcales</taxon>
        <taxon>Microbacteriaceae</taxon>
        <taxon>Agromyces</taxon>
    </lineage>
</organism>
<dbReference type="GO" id="GO:0016787">
    <property type="term" value="F:hydrolase activity"/>
    <property type="evidence" value="ECO:0007669"/>
    <property type="project" value="UniProtKB-KW"/>
</dbReference>
<dbReference type="PANTHER" id="PTHR11559">
    <property type="entry name" value="CARBOXYLESTERASE"/>
    <property type="match status" value="1"/>
</dbReference>
<reference evidence="5 6" key="1">
    <citation type="submission" date="2019-01" db="EMBL/GenBank/DDBJ databases">
        <title>Agromyces.</title>
        <authorList>
            <person name="Li J."/>
        </authorList>
    </citation>
    <scope>NUCLEOTIDE SEQUENCE [LARGE SCALE GENOMIC DNA]</scope>
    <source>
        <strain evidence="5 6">DSM 15934</strain>
    </source>
</reference>
<dbReference type="InterPro" id="IPR019826">
    <property type="entry name" value="Carboxylesterase_B_AS"/>
</dbReference>
<dbReference type="Pfam" id="PF00135">
    <property type="entry name" value="COesterase"/>
    <property type="match status" value="2"/>
</dbReference>
<evidence type="ECO:0000256" key="3">
    <source>
        <dbReference type="RuleBase" id="RU361235"/>
    </source>
</evidence>
<dbReference type="InterPro" id="IPR029058">
    <property type="entry name" value="AB_hydrolase_fold"/>
</dbReference>
<evidence type="ECO:0000313" key="5">
    <source>
        <dbReference type="EMBL" id="RXZ73084.1"/>
    </source>
</evidence>
<dbReference type="PROSITE" id="PS00122">
    <property type="entry name" value="CARBOXYLESTERASE_B_1"/>
    <property type="match status" value="1"/>
</dbReference>
<evidence type="ECO:0000256" key="1">
    <source>
        <dbReference type="ARBA" id="ARBA00005964"/>
    </source>
</evidence>
<dbReference type="SUPFAM" id="SSF53474">
    <property type="entry name" value="alpha/beta-Hydrolases"/>
    <property type="match status" value="1"/>
</dbReference>
<dbReference type="AlphaFoldDB" id="A0A4Q2L4F3"/>
<comment type="similarity">
    <text evidence="1 3">Belongs to the type-B carboxylesterase/lipase family.</text>
</comment>
<protein>
    <recommendedName>
        <fullName evidence="3">Carboxylic ester hydrolase</fullName>
        <ecNumber evidence="3">3.1.1.-</ecNumber>
    </recommendedName>
</protein>
<dbReference type="Proteomes" id="UP000293865">
    <property type="component" value="Unassembled WGS sequence"/>
</dbReference>
<dbReference type="Gene3D" id="3.40.50.1820">
    <property type="entry name" value="alpha/beta hydrolase"/>
    <property type="match status" value="1"/>
</dbReference>
<proteinExistence type="inferred from homology"/>
<dbReference type="EMBL" id="SDPN01000002">
    <property type="protein sequence ID" value="RXZ73084.1"/>
    <property type="molecule type" value="Genomic_DNA"/>
</dbReference>
<dbReference type="EC" id="3.1.1.-" evidence="3"/>
<accession>A0A4Q2L4F3</accession>
<gene>
    <name evidence="5" type="ORF">ESP51_01910</name>
</gene>
<feature type="domain" description="Carboxylesterase type B" evidence="4">
    <location>
        <begin position="374"/>
        <end position="502"/>
    </location>
</feature>
<dbReference type="InterPro" id="IPR002018">
    <property type="entry name" value="CarbesteraseB"/>
</dbReference>
<evidence type="ECO:0000259" key="4">
    <source>
        <dbReference type="Pfam" id="PF00135"/>
    </source>
</evidence>
<feature type="domain" description="Carboxylesterase type B" evidence="4">
    <location>
        <begin position="10"/>
        <end position="333"/>
    </location>
</feature>
<evidence type="ECO:0000256" key="2">
    <source>
        <dbReference type="ARBA" id="ARBA00022801"/>
    </source>
</evidence>
<name>A0A4Q2L4F3_9MICO</name>
<keyword evidence="2 3" id="KW-0378">Hydrolase</keyword>
<keyword evidence="6" id="KW-1185">Reference proteome</keyword>
<dbReference type="OrthoDB" id="3199405at2"/>
<evidence type="ECO:0000313" key="6">
    <source>
        <dbReference type="Proteomes" id="UP000293865"/>
    </source>
</evidence>